<comment type="caution">
    <text evidence="4">The sequence shown here is derived from an EMBL/GenBank/DDBJ whole genome shotgun (WGS) entry which is preliminary data.</text>
</comment>
<evidence type="ECO:0000313" key="5">
    <source>
        <dbReference type="Proteomes" id="UP000801492"/>
    </source>
</evidence>
<dbReference type="OrthoDB" id="47276at2759"/>
<dbReference type="EMBL" id="VTPC01001454">
    <property type="protein sequence ID" value="KAF2901906.1"/>
    <property type="molecule type" value="Genomic_DNA"/>
</dbReference>
<keyword evidence="3" id="KW-0732">Signal</keyword>
<evidence type="ECO:0000256" key="1">
    <source>
        <dbReference type="SAM" id="MobiDB-lite"/>
    </source>
</evidence>
<keyword evidence="5" id="KW-1185">Reference proteome</keyword>
<feature type="chain" id="PRO_5035449820" evidence="3">
    <location>
        <begin position="25"/>
        <end position="341"/>
    </location>
</feature>
<keyword evidence="2" id="KW-0812">Transmembrane</keyword>
<name>A0A8K0GJQ6_IGNLU</name>
<evidence type="ECO:0000313" key="4">
    <source>
        <dbReference type="EMBL" id="KAF2901906.1"/>
    </source>
</evidence>
<keyword evidence="2" id="KW-1133">Transmembrane helix</keyword>
<accession>A0A8K0GJQ6</accession>
<dbReference type="AlphaFoldDB" id="A0A8K0GJQ6"/>
<feature type="signal peptide" evidence="3">
    <location>
        <begin position="1"/>
        <end position="24"/>
    </location>
</feature>
<sequence>MANSFLDKLGILLFLICVIDISRGYQRLSIEDDDLCSPITKRNITLGIDDLSALIVSLDNITALKEQEDNKWEDDLICEFQISIPQSDKGVFAVIQNIAFRKNYTTNECIDYVEYRRYDGTLGGKYCGQMGTDYQFQPNDSLVTTNSFVQHSTSLINVYINISKTPLEPDEELELEIVFTTFRNCLKKFSFLDRDSWCWEGFSAHCIARSFSRDGYFNCPYRTCTDEGGCPKFGSKPTITHLGELYKGNLAMSIIAGILCSVFFILCVYRKLRKSCWKQPDVGPVVIENMNYIEMDSIGSVSDEPPPEYHDVVPPEEPPPEYHDVVPSNESPPPYDSLHSE</sequence>
<proteinExistence type="predicted"/>
<feature type="transmembrane region" description="Helical" evidence="2">
    <location>
        <begin position="250"/>
        <end position="269"/>
    </location>
</feature>
<reference evidence="4" key="1">
    <citation type="submission" date="2019-08" db="EMBL/GenBank/DDBJ databases">
        <title>The genome of the North American firefly Photinus pyralis.</title>
        <authorList>
            <consortium name="Photinus pyralis genome working group"/>
            <person name="Fallon T.R."/>
            <person name="Sander Lower S.E."/>
            <person name="Weng J.-K."/>
        </authorList>
    </citation>
    <scope>NUCLEOTIDE SEQUENCE</scope>
    <source>
        <strain evidence="4">TRF0915ILg1</strain>
        <tissue evidence="4">Whole body</tissue>
    </source>
</reference>
<evidence type="ECO:0000256" key="2">
    <source>
        <dbReference type="SAM" id="Phobius"/>
    </source>
</evidence>
<protein>
    <submittedName>
        <fullName evidence="4">Uncharacterized protein</fullName>
    </submittedName>
</protein>
<feature type="region of interest" description="Disordered" evidence="1">
    <location>
        <begin position="300"/>
        <end position="341"/>
    </location>
</feature>
<organism evidence="4 5">
    <name type="scientific">Ignelater luminosus</name>
    <name type="common">Cucubano</name>
    <name type="synonym">Pyrophorus luminosus</name>
    <dbReference type="NCBI Taxonomy" id="2038154"/>
    <lineage>
        <taxon>Eukaryota</taxon>
        <taxon>Metazoa</taxon>
        <taxon>Ecdysozoa</taxon>
        <taxon>Arthropoda</taxon>
        <taxon>Hexapoda</taxon>
        <taxon>Insecta</taxon>
        <taxon>Pterygota</taxon>
        <taxon>Neoptera</taxon>
        <taxon>Endopterygota</taxon>
        <taxon>Coleoptera</taxon>
        <taxon>Polyphaga</taxon>
        <taxon>Elateriformia</taxon>
        <taxon>Elateroidea</taxon>
        <taxon>Elateridae</taxon>
        <taxon>Agrypninae</taxon>
        <taxon>Pyrophorini</taxon>
        <taxon>Ignelater</taxon>
    </lineage>
</organism>
<keyword evidence="2" id="KW-0472">Membrane</keyword>
<gene>
    <name evidence="4" type="ORF">ILUMI_04276</name>
</gene>
<dbReference type="Proteomes" id="UP000801492">
    <property type="component" value="Unassembled WGS sequence"/>
</dbReference>
<evidence type="ECO:0000256" key="3">
    <source>
        <dbReference type="SAM" id="SignalP"/>
    </source>
</evidence>